<reference evidence="12" key="1">
    <citation type="submission" date="2025-08" db="UniProtKB">
        <authorList>
            <consortium name="RefSeq"/>
        </authorList>
    </citation>
    <scope>IDENTIFICATION</scope>
    <source>
        <tissue evidence="12">Gonads</tissue>
    </source>
</reference>
<evidence type="ECO:0000256" key="6">
    <source>
        <dbReference type="ARBA" id="ARBA00057559"/>
    </source>
</evidence>
<accession>A0A6J2XGA2</accession>
<dbReference type="Gene3D" id="3.90.70.130">
    <property type="match status" value="1"/>
</dbReference>
<feature type="domain" description="UFSP2 N-terminal MPN-like" evidence="10">
    <location>
        <begin position="1"/>
        <end position="125"/>
    </location>
</feature>
<keyword evidence="5" id="KW-0788">Thiol protease</keyword>
<evidence type="ECO:0000313" key="11">
    <source>
        <dbReference type="Proteomes" id="UP000504635"/>
    </source>
</evidence>
<dbReference type="InterPro" id="IPR049387">
    <property type="entry name" value="UFSP2-like_2nd"/>
</dbReference>
<evidence type="ECO:0000259" key="8">
    <source>
        <dbReference type="Pfam" id="PF07910"/>
    </source>
</evidence>
<evidence type="ECO:0000256" key="7">
    <source>
        <dbReference type="ARBA" id="ARBA00073264"/>
    </source>
</evidence>
<dbReference type="Pfam" id="PF07910">
    <property type="entry name" value="Peptidase_C78"/>
    <property type="match status" value="1"/>
</dbReference>
<evidence type="ECO:0000256" key="5">
    <source>
        <dbReference type="ARBA" id="ARBA00022807"/>
    </source>
</evidence>
<evidence type="ECO:0000259" key="10">
    <source>
        <dbReference type="Pfam" id="PF26560"/>
    </source>
</evidence>
<dbReference type="GO" id="GO:0005783">
    <property type="term" value="C:endoplasmic reticulum"/>
    <property type="evidence" value="ECO:0007669"/>
    <property type="project" value="TreeGrafter"/>
</dbReference>
<dbReference type="InterPro" id="IPR038765">
    <property type="entry name" value="Papain-like_cys_pep_sf"/>
</dbReference>
<dbReference type="Pfam" id="PF20908">
    <property type="entry name" value="UfSP2_N"/>
    <property type="match status" value="1"/>
</dbReference>
<gene>
    <name evidence="12" type="primary">LOC115878085</name>
</gene>
<evidence type="ECO:0000256" key="3">
    <source>
        <dbReference type="ARBA" id="ARBA00022786"/>
    </source>
</evidence>
<dbReference type="RefSeq" id="XP_030750302.1">
    <property type="nucleotide sequence ID" value="XM_030894442.1"/>
</dbReference>
<keyword evidence="2 12" id="KW-0645">Protease</keyword>
<dbReference type="PANTHER" id="PTHR48153">
    <property type="entry name" value="UFM1-SPECIFIC PROTEASE 2"/>
    <property type="match status" value="1"/>
</dbReference>
<comment type="function">
    <text evidence="6">Thiol protease which recognizes and hydrolyzes the peptide bond at the C-terminal Gly of UFM1, a ubiquitin-like modifier protein bound to a number of target proteins. Does not hydrolyze SUMO1 or ISG15 ubiquitin-like proteins.</text>
</comment>
<dbReference type="InterPro" id="IPR058757">
    <property type="entry name" value="UFSP2_MPN_N"/>
</dbReference>
<feature type="domain" description="UFSP1/2/DUB catalytic" evidence="8">
    <location>
        <begin position="392"/>
        <end position="576"/>
    </location>
</feature>
<dbReference type="AlphaFoldDB" id="A0A6J2XGA2"/>
<dbReference type="InParanoid" id="A0A6J2XGA2"/>
<dbReference type="FunCoup" id="A0A6J2XGA2">
    <property type="interactions" value="533"/>
</dbReference>
<dbReference type="PANTHER" id="PTHR48153:SF2">
    <property type="entry name" value="UFM1-SPECIFIC PROTEASE 2"/>
    <property type="match status" value="1"/>
</dbReference>
<evidence type="ECO:0000256" key="2">
    <source>
        <dbReference type="ARBA" id="ARBA00022670"/>
    </source>
</evidence>
<sequence>MKTNVKISNNLIEKLQKLHDPCFGKLYGIVIKDTIYVLGLQVDKDDANILYSFPNEVDFCGLFQSYLQNPDTDTIIQRCNDIDVTDTPVFLGIKINGNNNHIVSHVIESNKVTDASYVPVKLNEIYSNFVHVRIRGNLFLNSEASETRLQESFNELSKDILSGTLAFKLPKGNVILTGKDTGNNTVGLVGDPTLGDILELNQSNEITQKKRKVEDDDYSLDIINLNFIKKVSNDKYVVDQKQHAPVVVLDKKLADVIKVPIKIDFLSLIQRNVHFSTLYNIMLESILKNLNLFENCLYVVLRENEIKGKIDSPETLHFFVKECGHFVTQIVFNRSTEILKKEREALHDILLISKQYPVFRKGNKYQFYDENRKNKLLLNPHKGLKSTNNSGKVCLVKGNYEYYHYCQDKIDDNGWGCAYRSLQTLASWFKLQGYANKEVPTFKDIQTCLVDIGDKPSSFIDSRQWIGSTEVSFVLNTLLGVTSKILHVSSGEEMAFKGPELVNHFEVHGSPIMIGGGVLAHTILGVDYNQETGNIKFLILDPHYTGEEDLSIVQNKGWCGWKGTEFWDKGSYYNMCLPQVQIGV</sequence>
<dbReference type="SUPFAM" id="SSF54001">
    <property type="entry name" value="Cysteine proteinases"/>
    <property type="match status" value="1"/>
</dbReference>
<dbReference type="OrthoDB" id="417506at2759"/>
<dbReference type="GO" id="GO:0006508">
    <property type="term" value="P:proteolysis"/>
    <property type="evidence" value="ECO:0007669"/>
    <property type="project" value="UniProtKB-KW"/>
</dbReference>
<comment type="similarity">
    <text evidence="1">Belongs to the peptidase C78 family.</text>
</comment>
<protein>
    <recommendedName>
        <fullName evidence="7">Probable Ufm1-specific protease 2</fullName>
    </recommendedName>
</protein>
<keyword evidence="4" id="KW-0378">Hydrolase</keyword>
<evidence type="ECO:0000313" key="12">
    <source>
        <dbReference type="RefSeq" id="XP_030750302.1"/>
    </source>
</evidence>
<dbReference type="GeneID" id="115878085"/>
<evidence type="ECO:0000256" key="4">
    <source>
        <dbReference type="ARBA" id="ARBA00022801"/>
    </source>
</evidence>
<keyword evidence="11" id="KW-1185">Reference proteome</keyword>
<dbReference type="KEGG" id="soy:115878085"/>
<dbReference type="Proteomes" id="UP000504635">
    <property type="component" value="Unplaced"/>
</dbReference>
<feature type="domain" description="UFSP2 second" evidence="9">
    <location>
        <begin position="151"/>
        <end position="371"/>
    </location>
</feature>
<dbReference type="InterPro" id="IPR012462">
    <property type="entry name" value="UFSP1/2_DUB_cat"/>
</dbReference>
<dbReference type="GO" id="GO:0005634">
    <property type="term" value="C:nucleus"/>
    <property type="evidence" value="ECO:0007669"/>
    <property type="project" value="TreeGrafter"/>
</dbReference>
<name>A0A6J2XGA2_SITOR</name>
<dbReference type="FunFam" id="3.90.70.130:FF:000001">
    <property type="entry name" value="Probable Ufm1-specific protease 2"/>
    <property type="match status" value="1"/>
</dbReference>
<proteinExistence type="inferred from homology"/>
<evidence type="ECO:0000256" key="1">
    <source>
        <dbReference type="ARBA" id="ARBA00008552"/>
    </source>
</evidence>
<dbReference type="GO" id="GO:0071567">
    <property type="term" value="F:deUFMylase activity"/>
    <property type="evidence" value="ECO:0007669"/>
    <property type="project" value="TreeGrafter"/>
</dbReference>
<dbReference type="CTD" id="55325"/>
<keyword evidence="3" id="KW-0833">Ubl conjugation pathway</keyword>
<dbReference type="Pfam" id="PF26560">
    <property type="entry name" value="UFSP2_MPN_insect"/>
    <property type="match status" value="1"/>
</dbReference>
<evidence type="ECO:0000259" key="9">
    <source>
        <dbReference type="Pfam" id="PF20908"/>
    </source>
</evidence>
<organism evidence="11 12">
    <name type="scientific">Sitophilus oryzae</name>
    <name type="common">Rice weevil</name>
    <name type="synonym">Curculio oryzae</name>
    <dbReference type="NCBI Taxonomy" id="7048"/>
    <lineage>
        <taxon>Eukaryota</taxon>
        <taxon>Metazoa</taxon>
        <taxon>Ecdysozoa</taxon>
        <taxon>Arthropoda</taxon>
        <taxon>Hexapoda</taxon>
        <taxon>Insecta</taxon>
        <taxon>Pterygota</taxon>
        <taxon>Neoptera</taxon>
        <taxon>Endopterygota</taxon>
        <taxon>Coleoptera</taxon>
        <taxon>Polyphaga</taxon>
        <taxon>Cucujiformia</taxon>
        <taxon>Curculionidae</taxon>
        <taxon>Dryophthorinae</taxon>
        <taxon>Sitophilus</taxon>
    </lineage>
</organism>